<dbReference type="Gramene" id="Psat04G0374600-T1">
    <property type="protein sequence ID" value="KAI5419696.1"/>
    <property type="gene ID" value="KIW84_043746"/>
</dbReference>
<gene>
    <name evidence="1" type="ORF">KIW84_043746</name>
</gene>
<dbReference type="AlphaFoldDB" id="A0A9D4XEL3"/>
<name>A0A9D4XEL3_PEA</name>
<keyword evidence="2" id="KW-1185">Reference proteome</keyword>
<protein>
    <submittedName>
        <fullName evidence="1">Uncharacterized protein</fullName>
    </submittedName>
</protein>
<accession>A0A9D4XEL3</accession>
<evidence type="ECO:0000313" key="2">
    <source>
        <dbReference type="Proteomes" id="UP001058974"/>
    </source>
</evidence>
<sequence length="185" mass="21865">MGCPMFLLCKKLEMPKRILRNWNHSSFDNITYNFKLPNENLDRIQAQTQILDKDDTIKRLELEAQDRLSIALDMEECFWREKYRIKWQLEGEIYTEPTQIANHTMNFFQNIFASSISVLQDLSMVEDYIPRLVDGRMNTLLTMLPSLEEITIDVFSLNNDSALGPYDFGASFFHFYWDIIKQDVS</sequence>
<proteinExistence type="predicted"/>
<comment type="caution">
    <text evidence="1">The sequence shown here is derived from an EMBL/GenBank/DDBJ whole genome shotgun (WGS) entry which is preliminary data.</text>
</comment>
<dbReference type="EMBL" id="JAMSHJ010000004">
    <property type="protein sequence ID" value="KAI5419696.1"/>
    <property type="molecule type" value="Genomic_DNA"/>
</dbReference>
<reference evidence="1 2" key="1">
    <citation type="journal article" date="2022" name="Nat. Genet.">
        <title>Improved pea reference genome and pan-genome highlight genomic features and evolutionary characteristics.</title>
        <authorList>
            <person name="Yang T."/>
            <person name="Liu R."/>
            <person name="Luo Y."/>
            <person name="Hu S."/>
            <person name="Wang D."/>
            <person name="Wang C."/>
            <person name="Pandey M.K."/>
            <person name="Ge S."/>
            <person name="Xu Q."/>
            <person name="Li N."/>
            <person name="Li G."/>
            <person name="Huang Y."/>
            <person name="Saxena R.K."/>
            <person name="Ji Y."/>
            <person name="Li M."/>
            <person name="Yan X."/>
            <person name="He Y."/>
            <person name="Liu Y."/>
            <person name="Wang X."/>
            <person name="Xiang C."/>
            <person name="Varshney R.K."/>
            <person name="Ding H."/>
            <person name="Gao S."/>
            <person name="Zong X."/>
        </authorList>
    </citation>
    <scope>NUCLEOTIDE SEQUENCE [LARGE SCALE GENOMIC DNA]</scope>
    <source>
        <strain evidence="1 2">cv. Zhongwan 6</strain>
    </source>
</reference>
<evidence type="ECO:0000313" key="1">
    <source>
        <dbReference type="EMBL" id="KAI5419696.1"/>
    </source>
</evidence>
<dbReference type="Proteomes" id="UP001058974">
    <property type="component" value="Chromosome 4"/>
</dbReference>
<organism evidence="1 2">
    <name type="scientific">Pisum sativum</name>
    <name type="common">Garden pea</name>
    <name type="synonym">Lathyrus oleraceus</name>
    <dbReference type="NCBI Taxonomy" id="3888"/>
    <lineage>
        <taxon>Eukaryota</taxon>
        <taxon>Viridiplantae</taxon>
        <taxon>Streptophyta</taxon>
        <taxon>Embryophyta</taxon>
        <taxon>Tracheophyta</taxon>
        <taxon>Spermatophyta</taxon>
        <taxon>Magnoliopsida</taxon>
        <taxon>eudicotyledons</taxon>
        <taxon>Gunneridae</taxon>
        <taxon>Pentapetalae</taxon>
        <taxon>rosids</taxon>
        <taxon>fabids</taxon>
        <taxon>Fabales</taxon>
        <taxon>Fabaceae</taxon>
        <taxon>Papilionoideae</taxon>
        <taxon>50 kb inversion clade</taxon>
        <taxon>NPAAA clade</taxon>
        <taxon>Hologalegina</taxon>
        <taxon>IRL clade</taxon>
        <taxon>Fabeae</taxon>
        <taxon>Lathyrus</taxon>
    </lineage>
</organism>